<reference evidence="2" key="1">
    <citation type="journal article" date="2023" name="Mol. Phylogenet. Evol.">
        <title>Genome-scale phylogeny and comparative genomics of the fungal order Sordariales.</title>
        <authorList>
            <person name="Hensen N."/>
            <person name="Bonometti L."/>
            <person name="Westerberg I."/>
            <person name="Brannstrom I.O."/>
            <person name="Guillou S."/>
            <person name="Cros-Aarteil S."/>
            <person name="Calhoun S."/>
            <person name="Haridas S."/>
            <person name="Kuo A."/>
            <person name="Mondo S."/>
            <person name="Pangilinan J."/>
            <person name="Riley R."/>
            <person name="LaButti K."/>
            <person name="Andreopoulos B."/>
            <person name="Lipzen A."/>
            <person name="Chen C."/>
            <person name="Yan M."/>
            <person name="Daum C."/>
            <person name="Ng V."/>
            <person name="Clum A."/>
            <person name="Steindorff A."/>
            <person name="Ohm R.A."/>
            <person name="Martin F."/>
            <person name="Silar P."/>
            <person name="Natvig D.O."/>
            <person name="Lalanne C."/>
            <person name="Gautier V."/>
            <person name="Ament-Velasquez S.L."/>
            <person name="Kruys A."/>
            <person name="Hutchinson M.I."/>
            <person name="Powell A.J."/>
            <person name="Barry K."/>
            <person name="Miller A.N."/>
            <person name="Grigoriev I.V."/>
            <person name="Debuchy R."/>
            <person name="Gladieux P."/>
            <person name="Hiltunen Thoren M."/>
            <person name="Johannesson H."/>
        </authorList>
    </citation>
    <scope>NUCLEOTIDE SEQUENCE</scope>
    <source>
        <strain evidence="2">CBS 560.94</strain>
    </source>
</reference>
<gene>
    <name evidence="2" type="ORF">B0H65DRAFT_424724</name>
</gene>
<keyword evidence="1" id="KW-0812">Transmembrane</keyword>
<feature type="transmembrane region" description="Helical" evidence="1">
    <location>
        <begin position="240"/>
        <end position="262"/>
    </location>
</feature>
<organism evidence="2 3">
    <name type="scientific">Neurospora tetraspora</name>
    <dbReference type="NCBI Taxonomy" id="94610"/>
    <lineage>
        <taxon>Eukaryota</taxon>
        <taxon>Fungi</taxon>
        <taxon>Dikarya</taxon>
        <taxon>Ascomycota</taxon>
        <taxon>Pezizomycotina</taxon>
        <taxon>Sordariomycetes</taxon>
        <taxon>Sordariomycetidae</taxon>
        <taxon>Sordariales</taxon>
        <taxon>Sordariaceae</taxon>
        <taxon>Neurospora</taxon>
    </lineage>
</organism>
<keyword evidence="3" id="KW-1185">Reference proteome</keyword>
<keyword evidence="1" id="KW-1133">Transmembrane helix</keyword>
<accession>A0AAE0JJV5</accession>
<feature type="transmembrane region" description="Helical" evidence="1">
    <location>
        <begin position="86"/>
        <end position="110"/>
    </location>
</feature>
<evidence type="ECO:0000313" key="2">
    <source>
        <dbReference type="EMBL" id="KAK3348535.1"/>
    </source>
</evidence>
<feature type="transmembrane region" description="Helical" evidence="1">
    <location>
        <begin position="211"/>
        <end position="228"/>
    </location>
</feature>
<dbReference type="GeneID" id="87861680"/>
<dbReference type="EMBL" id="JAUEPP010000003">
    <property type="protein sequence ID" value="KAK3348535.1"/>
    <property type="molecule type" value="Genomic_DNA"/>
</dbReference>
<name>A0AAE0JJV5_9PEZI</name>
<feature type="transmembrane region" description="Helical" evidence="1">
    <location>
        <begin position="268"/>
        <end position="292"/>
    </location>
</feature>
<protein>
    <submittedName>
        <fullName evidence="2">Uncharacterized protein</fullName>
    </submittedName>
</protein>
<dbReference type="RefSeq" id="XP_062683617.1">
    <property type="nucleotide sequence ID" value="XM_062824526.1"/>
</dbReference>
<proteinExistence type="predicted"/>
<keyword evidence="1" id="KW-0472">Membrane</keyword>
<feature type="transmembrane region" description="Helical" evidence="1">
    <location>
        <begin position="147"/>
        <end position="166"/>
    </location>
</feature>
<sequence length="310" mass="34672">MIARNLGLSPLPVSGADKPDIIPHLLCHRSTRTSRGRLETAPYFQFEHGVYDTCAAISIMNYRGVIGCFVAMASASPFALEDPSGFCPWIIVVGDSLAIVGSTLTVLYIYRQISIARHFQKEQLKHKSNPNTLEETRVSKTAKRFQPCQILTTNLLILHAALWAIVRSTLHLTFTIKQIRDYDAFVITASNIYQVEWKRSDMKDLWGGTQTFTWGTLLFTAIPTLWMVRQFFPKAFPPRARALSLLWDILLVFGFAILWILSSCPTTASLGVSLVMLASVNLIMASLLSSMLEIQRHATRAKVQGVSKPL</sequence>
<evidence type="ECO:0000256" key="1">
    <source>
        <dbReference type="SAM" id="Phobius"/>
    </source>
</evidence>
<feature type="transmembrane region" description="Helical" evidence="1">
    <location>
        <begin position="62"/>
        <end position="80"/>
    </location>
</feature>
<comment type="caution">
    <text evidence="2">The sequence shown here is derived from an EMBL/GenBank/DDBJ whole genome shotgun (WGS) entry which is preliminary data.</text>
</comment>
<evidence type="ECO:0000313" key="3">
    <source>
        <dbReference type="Proteomes" id="UP001278500"/>
    </source>
</evidence>
<dbReference type="Proteomes" id="UP001278500">
    <property type="component" value="Unassembled WGS sequence"/>
</dbReference>
<reference evidence="2" key="2">
    <citation type="submission" date="2023-06" db="EMBL/GenBank/DDBJ databases">
        <authorList>
            <consortium name="Lawrence Berkeley National Laboratory"/>
            <person name="Haridas S."/>
            <person name="Hensen N."/>
            <person name="Bonometti L."/>
            <person name="Westerberg I."/>
            <person name="Brannstrom I.O."/>
            <person name="Guillou S."/>
            <person name="Cros-Aarteil S."/>
            <person name="Calhoun S."/>
            <person name="Kuo A."/>
            <person name="Mondo S."/>
            <person name="Pangilinan J."/>
            <person name="Riley R."/>
            <person name="Labutti K."/>
            <person name="Andreopoulos B."/>
            <person name="Lipzen A."/>
            <person name="Chen C."/>
            <person name="Yanf M."/>
            <person name="Daum C."/>
            <person name="Ng V."/>
            <person name="Clum A."/>
            <person name="Steindorff A."/>
            <person name="Ohm R."/>
            <person name="Martin F."/>
            <person name="Silar P."/>
            <person name="Natvig D."/>
            <person name="Lalanne C."/>
            <person name="Gautier V."/>
            <person name="Ament-Velasquez S.L."/>
            <person name="Kruys A."/>
            <person name="Hutchinson M.I."/>
            <person name="Powell A.J."/>
            <person name="Barry K."/>
            <person name="Miller A.N."/>
            <person name="Grigoriev I.V."/>
            <person name="Debuchy R."/>
            <person name="Gladieux P."/>
            <person name="Thoren M.H."/>
            <person name="Johannesson H."/>
        </authorList>
    </citation>
    <scope>NUCLEOTIDE SEQUENCE</scope>
    <source>
        <strain evidence="2">CBS 560.94</strain>
    </source>
</reference>
<dbReference type="AlphaFoldDB" id="A0AAE0JJV5"/>